<proteinExistence type="predicted"/>
<feature type="signal peptide" evidence="1">
    <location>
        <begin position="1"/>
        <end position="21"/>
    </location>
</feature>
<evidence type="ECO:0000256" key="1">
    <source>
        <dbReference type="SAM" id="SignalP"/>
    </source>
</evidence>
<dbReference type="EMBL" id="JARIHO010000036">
    <property type="protein sequence ID" value="KAJ7330839.1"/>
    <property type="molecule type" value="Genomic_DNA"/>
</dbReference>
<dbReference type="Proteomes" id="UP001218218">
    <property type="component" value="Unassembled WGS sequence"/>
</dbReference>
<comment type="caution">
    <text evidence="2">The sequence shown here is derived from an EMBL/GenBank/DDBJ whole genome shotgun (WGS) entry which is preliminary data.</text>
</comment>
<dbReference type="AlphaFoldDB" id="A0AAD7EK17"/>
<name>A0AAD7EK17_9AGAR</name>
<feature type="chain" id="PRO_5042161721" evidence="1">
    <location>
        <begin position="22"/>
        <end position="79"/>
    </location>
</feature>
<organism evidence="2 3">
    <name type="scientific">Mycena albidolilacea</name>
    <dbReference type="NCBI Taxonomy" id="1033008"/>
    <lineage>
        <taxon>Eukaryota</taxon>
        <taxon>Fungi</taxon>
        <taxon>Dikarya</taxon>
        <taxon>Basidiomycota</taxon>
        <taxon>Agaricomycotina</taxon>
        <taxon>Agaricomycetes</taxon>
        <taxon>Agaricomycetidae</taxon>
        <taxon>Agaricales</taxon>
        <taxon>Marasmiineae</taxon>
        <taxon>Mycenaceae</taxon>
        <taxon>Mycena</taxon>
    </lineage>
</organism>
<evidence type="ECO:0000313" key="3">
    <source>
        <dbReference type="Proteomes" id="UP001218218"/>
    </source>
</evidence>
<keyword evidence="3" id="KW-1185">Reference proteome</keyword>
<evidence type="ECO:0000313" key="2">
    <source>
        <dbReference type="EMBL" id="KAJ7330839.1"/>
    </source>
</evidence>
<gene>
    <name evidence="2" type="ORF">DFH08DRAFT_881902</name>
</gene>
<sequence>MQFNFSVISALAVLFFVSTLAAPVLQTRDIIDDACNGKAIGDACSFSTPEIGTITGTCANPTDDGVIVSPEVFCAENFF</sequence>
<protein>
    <submittedName>
        <fullName evidence="2">Uncharacterized protein</fullName>
    </submittedName>
</protein>
<accession>A0AAD7EK17</accession>
<reference evidence="2" key="1">
    <citation type="submission" date="2023-03" db="EMBL/GenBank/DDBJ databases">
        <title>Massive genome expansion in bonnet fungi (Mycena s.s.) driven by repeated elements and novel gene families across ecological guilds.</title>
        <authorList>
            <consortium name="Lawrence Berkeley National Laboratory"/>
            <person name="Harder C.B."/>
            <person name="Miyauchi S."/>
            <person name="Viragh M."/>
            <person name="Kuo A."/>
            <person name="Thoen E."/>
            <person name="Andreopoulos B."/>
            <person name="Lu D."/>
            <person name="Skrede I."/>
            <person name="Drula E."/>
            <person name="Henrissat B."/>
            <person name="Morin E."/>
            <person name="Kohler A."/>
            <person name="Barry K."/>
            <person name="LaButti K."/>
            <person name="Morin E."/>
            <person name="Salamov A."/>
            <person name="Lipzen A."/>
            <person name="Mereny Z."/>
            <person name="Hegedus B."/>
            <person name="Baldrian P."/>
            <person name="Stursova M."/>
            <person name="Weitz H."/>
            <person name="Taylor A."/>
            <person name="Grigoriev I.V."/>
            <person name="Nagy L.G."/>
            <person name="Martin F."/>
            <person name="Kauserud H."/>
        </authorList>
    </citation>
    <scope>NUCLEOTIDE SEQUENCE</scope>
    <source>
        <strain evidence="2">CBHHK002</strain>
    </source>
</reference>
<keyword evidence="1" id="KW-0732">Signal</keyword>